<gene>
    <name evidence="1" type="ORF">ABS770_18165</name>
</gene>
<dbReference type="Pfam" id="PF20293">
    <property type="entry name" value="MC6"/>
    <property type="match status" value="1"/>
</dbReference>
<name>A0ABV1R5S5_9HYPH</name>
<dbReference type="RefSeq" id="WP_350377067.1">
    <property type="nucleotide sequence ID" value="NZ_JBELQD010000021.1"/>
</dbReference>
<accession>A0ABV1R5S5</accession>
<sequence length="81" mass="8652">MILPGKHLRPDRALLSVGGDILSVLGEPAPVSDVWERVLAERAGRQNVSPLPFDWFVLAVSLLYAMGAVDMVDGLIVRAGG</sequence>
<dbReference type="EMBL" id="JBELQD010000021">
    <property type="protein sequence ID" value="MER2290194.1"/>
    <property type="molecule type" value="Genomic_DNA"/>
</dbReference>
<protein>
    <submittedName>
        <fullName evidence="1">ABC-three component system middle component 6</fullName>
    </submittedName>
</protein>
<dbReference type="InterPro" id="IPR046897">
    <property type="entry name" value="ABC-3C_MC6"/>
</dbReference>
<keyword evidence="2" id="KW-1185">Reference proteome</keyword>
<comment type="caution">
    <text evidence="1">The sequence shown here is derived from an EMBL/GenBank/DDBJ whole genome shotgun (WGS) entry which is preliminary data.</text>
</comment>
<proteinExistence type="predicted"/>
<evidence type="ECO:0000313" key="1">
    <source>
        <dbReference type="EMBL" id="MER2290194.1"/>
    </source>
</evidence>
<evidence type="ECO:0000313" key="2">
    <source>
        <dbReference type="Proteomes" id="UP001432995"/>
    </source>
</evidence>
<reference evidence="1" key="1">
    <citation type="submission" date="2024-06" db="EMBL/GenBank/DDBJ databases">
        <authorList>
            <person name="Campbell A.G."/>
        </authorList>
    </citation>
    <scope>NUCLEOTIDE SEQUENCE</scope>
    <source>
        <strain evidence="1">EM17</strain>
    </source>
</reference>
<organism evidence="1 2">
    <name type="scientific">Methylobacterium brachiatum</name>
    <dbReference type="NCBI Taxonomy" id="269660"/>
    <lineage>
        <taxon>Bacteria</taxon>
        <taxon>Pseudomonadati</taxon>
        <taxon>Pseudomonadota</taxon>
        <taxon>Alphaproteobacteria</taxon>
        <taxon>Hyphomicrobiales</taxon>
        <taxon>Methylobacteriaceae</taxon>
        <taxon>Methylobacterium</taxon>
    </lineage>
</organism>
<dbReference type="Proteomes" id="UP001432995">
    <property type="component" value="Unassembled WGS sequence"/>
</dbReference>